<proteinExistence type="predicted"/>
<dbReference type="OrthoDB" id="2640446at2759"/>
<name>A0A9Q3BP37_9BASI</name>
<accession>A0A9Q3BP37</accession>
<protein>
    <submittedName>
        <fullName evidence="1">Uncharacterized protein</fullName>
    </submittedName>
</protein>
<evidence type="ECO:0000313" key="2">
    <source>
        <dbReference type="Proteomes" id="UP000765509"/>
    </source>
</evidence>
<keyword evidence="2" id="KW-1185">Reference proteome</keyword>
<dbReference type="Proteomes" id="UP000765509">
    <property type="component" value="Unassembled WGS sequence"/>
</dbReference>
<dbReference type="AlphaFoldDB" id="A0A9Q3BP37"/>
<evidence type="ECO:0000313" key="1">
    <source>
        <dbReference type="EMBL" id="MBW0468285.1"/>
    </source>
</evidence>
<gene>
    <name evidence="1" type="ORF">O181_008000</name>
</gene>
<comment type="caution">
    <text evidence="1">The sequence shown here is derived from an EMBL/GenBank/DDBJ whole genome shotgun (WGS) entry which is preliminary data.</text>
</comment>
<organism evidence="1 2">
    <name type="scientific">Austropuccinia psidii MF-1</name>
    <dbReference type="NCBI Taxonomy" id="1389203"/>
    <lineage>
        <taxon>Eukaryota</taxon>
        <taxon>Fungi</taxon>
        <taxon>Dikarya</taxon>
        <taxon>Basidiomycota</taxon>
        <taxon>Pucciniomycotina</taxon>
        <taxon>Pucciniomycetes</taxon>
        <taxon>Pucciniales</taxon>
        <taxon>Sphaerophragmiaceae</taxon>
        <taxon>Austropuccinia</taxon>
    </lineage>
</organism>
<sequence length="161" mass="18409">MPRRAIFTTGFQTPDVQIPHLIRFYIGDRPRLPPYIRSEPRPLSMFRPFTSNTNWLCGALNADFWPLADNKMIHSASMIFPRFQTAKIANAPLSKGLLPHVLNAMMLREVPTKVIFRREKEVIISPFSKRYINPGTPWTSHVGNKPVLRSSSRCKSGRCGM</sequence>
<dbReference type="EMBL" id="AVOT02001822">
    <property type="protein sequence ID" value="MBW0468285.1"/>
    <property type="molecule type" value="Genomic_DNA"/>
</dbReference>
<reference evidence="1" key="1">
    <citation type="submission" date="2021-03" db="EMBL/GenBank/DDBJ databases">
        <title>Draft genome sequence of rust myrtle Austropuccinia psidii MF-1, a brazilian biotype.</title>
        <authorList>
            <person name="Quecine M.C."/>
            <person name="Pachon D.M.R."/>
            <person name="Bonatelli M.L."/>
            <person name="Correr F.H."/>
            <person name="Franceschini L.M."/>
            <person name="Leite T.F."/>
            <person name="Margarido G.R.A."/>
            <person name="Almeida C.A."/>
            <person name="Ferrarezi J.A."/>
            <person name="Labate C.A."/>
        </authorList>
    </citation>
    <scope>NUCLEOTIDE SEQUENCE</scope>
    <source>
        <strain evidence="1">MF-1</strain>
    </source>
</reference>